<feature type="compositionally biased region" description="Basic and acidic residues" evidence="1">
    <location>
        <begin position="198"/>
        <end position="208"/>
    </location>
</feature>
<feature type="region of interest" description="Disordered" evidence="1">
    <location>
        <begin position="350"/>
        <end position="449"/>
    </location>
</feature>
<feature type="region of interest" description="Disordered" evidence="1">
    <location>
        <begin position="154"/>
        <end position="221"/>
    </location>
</feature>
<dbReference type="Gene3D" id="1.10.340.70">
    <property type="match status" value="1"/>
</dbReference>
<reference evidence="3" key="1">
    <citation type="journal article" date="2021" name="Elife">
        <title>Highly contiguous assemblies of 101 drosophilid genomes.</title>
        <authorList>
            <person name="Kim B.Y."/>
            <person name="Wang J.R."/>
            <person name="Miller D.E."/>
            <person name="Barmina O."/>
            <person name="Delaney E."/>
            <person name="Thompson A."/>
            <person name="Comeault A.A."/>
            <person name="Peede D."/>
            <person name="D'Agostino E.R."/>
            <person name="Pelaez J."/>
            <person name="Aguilar J.M."/>
            <person name="Haji D."/>
            <person name="Matsunaga T."/>
            <person name="Armstrong E.E."/>
            <person name="Zych M."/>
            <person name="Ogawa Y."/>
            <person name="Stamenkovic-Radak M."/>
            <person name="Jelic M."/>
            <person name="Veselinovic M.S."/>
            <person name="Tanaskovic M."/>
            <person name="Eric P."/>
            <person name="Gao J.J."/>
            <person name="Katoh T.K."/>
            <person name="Toda M.J."/>
            <person name="Watabe H."/>
            <person name="Watada M."/>
            <person name="Davis J.S."/>
            <person name="Moyle L.C."/>
            <person name="Manoli G."/>
            <person name="Bertolini E."/>
            <person name="Kostal V."/>
            <person name="Hawley R.S."/>
            <person name="Takahashi A."/>
            <person name="Jones C.D."/>
            <person name="Price D.K."/>
            <person name="Whiteman N."/>
            <person name="Kopp A."/>
            <person name="Matute D.R."/>
            <person name="Petrov D.A."/>
        </authorList>
    </citation>
    <scope>NUCLEOTIDE SEQUENCE [LARGE SCALE GENOMIC DNA]</scope>
</reference>
<evidence type="ECO:0000256" key="1">
    <source>
        <dbReference type="SAM" id="MobiDB-lite"/>
    </source>
</evidence>
<keyword evidence="3" id="KW-1185">Reference proteome</keyword>
<evidence type="ECO:0000313" key="2">
    <source>
        <dbReference type="EnsemblMetazoa" id="XP_016976054.2"/>
    </source>
</evidence>
<dbReference type="Proteomes" id="UP001652680">
    <property type="component" value="Unassembled WGS sequence"/>
</dbReference>
<reference evidence="2" key="2">
    <citation type="submission" date="2025-05" db="UniProtKB">
        <authorList>
            <consortium name="EnsemblMetazoa"/>
        </authorList>
    </citation>
    <scope>IDENTIFICATION</scope>
</reference>
<feature type="compositionally biased region" description="Polar residues" evidence="1">
    <location>
        <begin position="367"/>
        <end position="388"/>
    </location>
</feature>
<feature type="region of interest" description="Disordered" evidence="1">
    <location>
        <begin position="41"/>
        <end position="63"/>
    </location>
</feature>
<feature type="compositionally biased region" description="Low complexity" evidence="1">
    <location>
        <begin position="419"/>
        <end position="430"/>
    </location>
</feature>
<organism evidence="2 3">
    <name type="scientific">Drosophila rhopaloa</name>
    <name type="common">Fruit fly</name>
    <dbReference type="NCBI Taxonomy" id="1041015"/>
    <lineage>
        <taxon>Eukaryota</taxon>
        <taxon>Metazoa</taxon>
        <taxon>Ecdysozoa</taxon>
        <taxon>Arthropoda</taxon>
        <taxon>Hexapoda</taxon>
        <taxon>Insecta</taxon>
        <taxon>Pterygota</taxon>
        <taxon>Neoptera</taxon>
        <taxon>Endopterygota</taxon>
        <taxon>Diptera</taxon>
        <taxon>Brachycera</taxon>
        <taxon>Muscomorpha</taxon>
        <taxon>Ephydroidea</taxon>
        <taxon>Drosophilidae</taxon>
        <taxon>Drosophila</taxon>
        <taxon>Sophophora</taxon>
    </lineage>
</organism>
<dbReference type="GeneID" id="108042341"/>
<evidence type="ECO:0000313" key="3">
    <source>
        <dbReference type="Proteomes" id="UP001652680"/>
    </source>
</evidence>
<name>A0ABM5H816_DRORH</name>
<protein>
    <submittedName>
        <fullName evidence="2">Uncharacterized protein</fullName>
    </submittedName>
</protein>
<feature type="compositionally biased region" description="Low complexity" evidence="1">
    <location>
        <begin position="157"/>
        <end position="197"/>
    </location>
</feature>
<sequence>MTTLLIFEEVIGDLLLGIDFLEQCNATLRCGGITARINMNRRNNNRNKKQKSNGIGSLATGDLSRMPEEEAHGAEVEEDIWIKQKLLDLDRNPETWPDYAIINGKLYRHLPSWATDKDTQPWKLCVAKSQRARVLRENHSEATAGHLGVRKTKNRMKATPTTKETTTATTRQTKATPKTKETTAATTRQRMATTTTKETTRQTTDNEARPPMPRTTTGTKRHELADFQRPRTKWVTPRRLSSLDHTGIKPINLSEECEEEWDPKPRGYNDHKKRVEEAVVRLKATWRSGTFKTRAQNDKPGHTNSTDTSIVDYHRYIRDPITSYRYRDSRHRPLWVLGTLNGAYISRSKTPDESLAFRRSSRKHQQQGEISGNPSRSLPTTQNTTNPTYARRSSPLLGPSAAPTRLLGPSAAPKRLLGPSAAPKPAASSSYLGPSVATGHDNKQFINKK</sequence>
<dbReference type="RefSeq" id="XP_016976054.2">
    <property type="nucleotide sequence ID" value="XM_017120565.2"/>
</dbReference>
<proteinExistence type="predicted"/>
<accession>A0ABM5H816</accession>
<dbReference type="EnsemblMetazoa" id="XM_017120565.2">
    <property type="protein sequence ID" value="XP_016976054.2"/>
    <property type="gene ID" value="LOC108042341"/>
</dbReference>